<dbReference type="RefSeq" id="WP_019617334.1">
    <property type="nucleotide sequence ID" value="NZ_JBHUNE010000008.1"/>
</dbReference>
<feature type="domain" description="Winged helix DNA-binding" evidence="1">
    <location>
        <begin position="14"/>
        <end position="96"/>
    </location>
</feature>
<comment type="caution">
    <text evidence="2">The sequence shown here is derived from an EMBL/GenBank/DDBJ whole genome shotgun (WGS) entry which is preliminary data.</text>
</comment>
<proteinExistence type="predicted"/>
<accession>A0ABW5V2P8</accession>
<evidence type="ECO:0000313" key="2">
    <source>
        <dbReference type="EMBL" id="MFD2759084.1"/>
    </source>
</evidence>
<dbReference type="InterPro" id="IPR036390">
    <property type="entry name" value="WH_DNA-bd_sf"/>
</dbReference>
<evidence type="ECO:0000259" key="1">
    <source>
        <dbReference type="Pfam" id="PF13601"/>
    </source>
</evidence>
<dbReference type="InterPro" id="IPR036388">
    <property type="entry name" value="WH-like_DNA-bd_sf"/>
</dbReference>
<dbReference type="Pfam" id="PF13601">
    <property type="entry name" value="HTH_34"/>
    <property type="match status" value="1"/>
</dbReference>
<sequence>MADGRFDETIHAPLRLRICGLLRRVDRLDFALLRDSLDVADATLSKHLKVLTAAGYVDSTKAASAGRGDARRVMWVSLTREGRAAFDAHVLALRAIAGPAD</sequence>
<dbReference type="EMBL" id="JBHUNE010000008">
    <property type="protein sequence ID" value="MFD2759084.1"/>
    <property type="molecule type" value="Genomic_DNA"/>
</dbReference>
<dbReference type="Proteomes" id="UP001597492">
    <property type="component" value="Unassembled WGS sequence"/>
</dbReference>
<dbReference type="InterPro" id="IPR027395">
    <property type="entry name" value="WH_DNA-bd_dom"/>
</dbReference>
<dbReference type="PANTHER" id="PTHR37318">
    <property type="entry name" value="BSL7504 PROTEIN"/>
    <property type="match status" value="1"/>
</dbReference>
<organism evidence="2 3">
    <name type="scientific">Gulosibacter faecalis</name>
    <dbReference type="NCBI Taxonomy" id="272240"/>
    <lineage>
        <taxon>Bacteria</taxon>
        <taxon>Bacillati</taxon>
        <taxon>Actinomycetota</taxon>
        <taxon>Actinomycetes</taxon>
        <taxon>Micrococcales</taxon>
        <taxon>Microbacteriaceae</taxon>
        <taxon>Gulosibacter</taxon>
    </lineage>
</organism>
<dbReference type="PANTHER" id="PTHR37318:SF1">
    <property type="entry name" value="BSL7504 PROTEIN"/>
    <property type="match status" value="1"/>
</dbReference>
<protein>
    <submittedName>
        <fullName evidence="2">Transcriptional regulator</fullName>
    </submittedName>
</protein>
<reference evidence="3" key="1">
    <citation type="journal article" date="2019" name="Int. J. Syst. Evol. Microbiol.">
        <title>The Global Catalogue of Microorganisms (GCM) 10K type strain sequencing project: providing services to taxonomists for standard genome sequencing and annotation.</title>
        <authorList>
            <consortium name="The Broad Institute Genomics Platform"/>
            <consortium name="The Broad Institute Genome Sequencing Center for Infectious Disease"/>
            <person name="Wu L."/>
            <person name="Ma J."/>
        </authorList>
    </citation>
    <scope>NUCLEOTIDE SEQUENCE [LARGE SCALE GENOMIC DNA]</scope>
    <source>
        <strain evidence="3">TISTR 1514</strain>
    </source>
</reference>
<dbReference type="Gene3D" id="1.10.10.10">
    <property type="entry name" value="Winged helix-like DNA-binding domain superfamily/Winged helix DNA-binding domain"/>
    <property type="match status" value="1"/>
</dbReference>
<evidence type="ECO:0000313" key="3">
    <source>
        <dbReference type="Proteomes" id="UP001597492"/>
    </source>
</evidence>
<gene>
    <name evidence="2" type="ORF">ACFSW7_11925</name>
</gene>
<keyword evidence="3" id="KW-1185">Reference proteome</keyword>
<dbReference type="SUPFAM" id="SSF46785">
    <property type="entry name" value="Winged helix' DNA-binding domain"/>
    <property type="match status" value="1"/>
</dbReference>
<name>A0ABW5V2P8_9MICO</name>